<evidence type="ECO:0000313" key="3">
    <source>
        <dbReference type="Proteomes" id="UP000053989"/>
    </source>
</evidence>
<dbReference type="InParanoid" id="A0A0C3EK98"/>
<protein>
    <submittedName>
        <fullName evidence="2">Uncharacterized protein</fullName>
    </submittedName>
</protein>
<reference evidence="3" key="2">
    <citation type="submission" date="2015-01" db="EMBL/GenBank/DDBJ databases">
        <title>Evolutionary Origins and Diversification of the Mycorrhizal Mutualists.</title>
        <authorList>
            <consortium name="DOE Joint Genome Institute"/>
            <consortium name="Mycorrhizal Genomics Consortium"/>
            <person name="Kohler A."/>
            <person name="Kuo A."/>
            <person name="Nagy L.G."/>
            <person name="Floudas D."/>
            <person name="Copeland A."/>
            <person name="Barry K.W."/>
            <person name="Cichocki N."/>
            <person name="Veneault-Fourrey C."/>
            <person name="LaButti K."/>
            <person name="Lindquist E.A."/>
            <person name="Lipzen A."/>
            <person name="Lundell T."/>
            <person name="Morin E."/>
            <person name="Murat C."/>
            <person name="Riley R."/>
            <person name="Ohm R."/>
            <person name="Sun H."/>
            <person name="Tunlid A."/>
            <person name="Henrissat B."/>
            <person name="Grigoriev I.V."/>
            <person name="Hibbett D.S."/>
            <person name="Martin F."/>
        </authorList>
    </citation>
    <scope>NUCLEOTIDE SEQUENCE [LARGE SCALE GENOMIC DNA]</scope>
    <source>
        <strain evidence="3">Foug A</strain>
    </source>
</reference>
<feature type="region of interest" description="Disordered" evidence="1">
    <location>
        <begin position="94"/>
        <end position="166"/>
    </location>
</feature>
<gene>
    <name evidence="2" type="ORF">SCLCIDRAFT_1183881</name>
</gene>
<keyword evidence="3" id="KW-1185">Reference proteome</keyword>
<proteinExistence type="predicted"/>
<sequence>MSVCTYCTSKIGDGSTTLSNTYLSSEWLLQHITLFIRLTHSFAISDMDPPSQGSVGPYKDATRPSVGANGLKTIPDTPHYNMLVPSGRVHPVPPSVPNSLMSSRAGFPSQYQSLPPRNEPYRYDPDWPTLPPLRDSERQLSHPSTGVPAFEHRPSPHSRPSDPIVPQYPTVSVPTQSSSLQTSFKSNQAPAHAVSVTQLPSSLGYNDSDADELPDRIAPIAMAATMAPGSRPKPVGKRTGGEINGSAAGPVKHANKGTIATREAKVKVKTEPNVGAKKGHAVGAVGYSDNDVKTLLSLIKTHMPIGGDGWKTVACLHNNHLVDTGVLILGQLVSTKKPTGDAEKAAVLPIDDPELADEPSDEDEAKAEVIEISEEEGERKSLKASIKGTCGLCN</sequence>
<dbReference type="Proteomes" id="UP000053989">
    <property type="component" value="Unassembled WGS sequence"/>
</dbReference>
<name>A0A0C3EK98_9AGAM</name>
<reference evidence="2 3" key="1">
    <citation type="submission" date="2014-04" db="EMBL/GenBank/DDBJ databases">
        <authorList>
            <consortium name="DOE Joint Genome Institute"/>
            <person name="Kuo A."/>
            <person name="Kohler A."/>
            <person name="Nagy L.G."/>
            <person name="Floudas D."/>
            <person name="Copeland A."/>
            <person name="Barry K.W."/>
            <person name="Cichocki N."/>
            <person name="Veneault-Fourrey C."/>
            <person name="LaButti K."/>
            <person name="Lindquist E.A."/>
            <person name="Lipzen A."/>
            <person name="Lundell T."/>
            <person name="Morin E."/>
            <person name="Murat C."/>
            <person name="Sun H."/>
            <person name="Tunlid A."/>
            <person name="Henrissat B."/>
            <person name="Grigoriev I.V."/>
            <person name="Hibbett D.S."/>
            <person name="Martin F."/>
            <person name="Nordberg H.P."/>
            <person name="Cantor M.N."/>
            <person name="Hua S.X."/>
        </authorList>
    </citation>
    <scope>NUCLEOTIDE SEQUENCE [LARGE SCALE GENOMIC DNA]</scope>
    <source>
        <strain evidence="2 3">Foug A</strain>
    </source>
</reference>
<feature type="region of interest" description="Disordered" evidence="1">
    <location>
        <begin position="340"/>
        <end position="365"/>
    </location>
</feature>
<feature type="region of interest" description="Disordered" evidence="1">
    <location>
        <begin position="227"/>
        <end position="252"/>
    </location>
</feature>
<dbReference type="EMBL" id="KN822009">
    <property type="protein sequence ID" value="KIM68351.1"/>
    <property type="molecule type" value="Genomic_DNA"/>
</dbReference>
<dbReference type="HOGENOM" id="CLU_700505_0_0_1"/>
<evidence type="ECO:0000256" key="1">
    <source>
        <dbReference type="SAM" id="MobiDB-lite"/>
    </source>
</evidence>
<evidence type="ECO:0000313" key="2">
    <source>
        <dbReference type="EMBL" id="KIM68351.1"/>
    </source>
</evidence>
<feature type="compositionally biased region" description="Acidic residues" evidence="1">
    <location>
        <begin position="351"/>
        <end position="365"/>
    </location>
</feature>
<dbReference type="AlphaFoldDB" id="A0A0C3EK98"/>
<organism evidence="2 3">
    <name type="scientific">Scleroderma citrinum Foug A</name>
    <dbReference type="NCBI Taxonomy" id="1036808"/>
    <lineage>
        <taxon>Eukaryota</taxon>
        <taxon>Fungi</taxon>
        <taxon>Dikarya</taxon>
        <taxon>Basidiomycota</taxon>
        <taxon>Agaricomycotina</taxon>
        <taxon>Agaricomycetes</taxon>
        <taxon>Agaricomycetidae</taxon>
        <taxon>Boletales</taxon>
        <taxon>Sclerodermatineae</taxon>
        <taxon>Sclerodermataceae</taxon>
        <taxon>Scleroderma</taxon>
    </lineage>
</organism>
<accession>A0A0C3EK98</accession>